<evidence type="ECO:0000313" key="1">
    <source>
        <dbReference type="EMBL" id="SMC66782.1"/>
    </source>
</evidence>
<dbReference type="Proteomes" id="UP000192328">
    <property type="component" value="Unassembled WGS sequence"/>
</dbReference>
<sequence length="320" mass="34257">MKQYDVIALGELLIDFAPYSTNEAGYPILSANPGGAPGNFLAALTKYGCRTAMIGKVGDDAFGKALVKTLEDAGIATGGIRIDPNVFTTLAFVSLDASGNRDFSFARKPGADTCLTPEEVDEALIADAKVFHFGTLSLTDEPAAGATRHAIELAKRHGALISLDPNLRKPLWKREEDAREAIEWSLHQADIVKISDEEIDWLWGLSPEEGAEKLLREYGVSLVYATLGPKGCYAANGTNRVTVQSPSGIHVVDTTGAGDIFGGSAMSQFIRCKKTPADLTETELRRIVSFACTAASLSTQTHGGIASVPEYSDVTRKMEE</sequence>
<organism evidence="1 2">
    <name type="scientific">Aristaeella lactis</name>
    <dbReference type="NCBI Taxonomy" id="3046383"/>
    <lineage>
        <taxon>Bacteria</taxon>
        <taxon>Bacillati</taxon>
        <taxon>Bacillota</taxon>
        <taxon>Clostridia</taxon>
        <taxon>Eubacteriales</taxon>
        <taxon>Aristaeellaceae</taxon>
        <taxon>Aristaeella</taxon>
    </lineage>
</organism>
<name>A0AC61PM48_9FIRM</name>
<gene>
    <name evidence="1" type="ORF">SAMN06297397_1874</name>
</gene>
<dbReference type="EMBL" id="FWXZ01000003">
    <property type="protein sequence ID" value="SMC66782.1"/>
    <property type="molecule type" value="Genomic_DNA"/>
</dbReference>
<evidence type="ECO:0000313" key="2">
    <source>
        <dbReference type="Proteomes" id="UP000192328"/>
    </source>
</evidence>
<protein>
    <submittedName>
        <fullName evidence="1">Fructokinase</fullName>
    </submittedName>
</protein>
<reference evidence="1" key="1">
    <citation type="submission" date="2017-04" db="EMBL/GenBank/DDBJ databases">
        <authorList>
            <person name="Varghese N."/>
            <person name="Submissions S."/>
        </authorList>
    </citation>
    <scope>NUCLEOTIDE SEQUENCE</scope>
    <source>
        <strain evidence="1">WTE2008</strain>
    </source>
</reference>
<accession>A0AC61PM48</accession>
<comment type="caution">
    <text evidence="1">The sequence shown here is derived from an EMBL/GenBank/DDBJ whole genome shotgun (WGS) entry which is preliminary data.</text>
</comment>
<proteinExistence type="predicted"/>
<keyword evidence="2" id="KW-1185">Reference proteome</keyword>